<evidence type="ECO:0000256" key="2">
    <source>
        <dbReference type="ARBA" id="ARBA00009928"/>
    </source>
</evidence>
<dbReference type="Pfam" id="PF18132">
    <property type="entry name" value="Tyrosinase_C"/>
    <property type="match status" value="1"/>
</dbReference>
<dbReference type="PROSITE" id="PS00497">
    <property type="entry name" value="TYROSINASE_1"/>
    <property type="match status" value="1"/>
</dbReference>
<evidence type="ECO:0000256" key="3">
    <source>
        <dbReference type="ARBA" id="ARBA00011906"/>
    </source>
</evidence>
<name>A0A1V6N9N8_PENPO</name>
<dbReference type="InterPro" id="IPR050316">
    <property type="entry name" value="Tyrosinase/Hemocyanin"/>
</dbReference>
<comment type="catalytic activity">
    <reaction evidence="10">
        <text>L-tyrosine + O2 = L-dopaquinone + H2O</text>
        <dbReference type="Rhea" id="RHEA:18117"/>
        <dbReference type="ChEBI" id="CHEBI:15377"/>
        <dbReference type="ChEBI" id="CHEBI:15379"/>
        <dbReference type="ChEBI" id="CHEBI:57924"/>
        <dbReference type="ChEBI" id="CHEBI:58315"/>
        <dbReference type="EC" id="1.14.18.1"/>
    </reaction>
</comment>
<dbReference type="SUPFAM" id="SSF48056">
    <property type="entry name" value="Di-copper centre-containing domain"/>
    <property type="match status" value="1"/>
</dbReference>
<comment type="catalytic activity">
    <reaction evidence="9">
        <text>2 L-dopa + O2 = 2 L-dopaquinone + 2 H2O</text>
        <dbReference type="Rhea" id="RHEA:34287"/>
        <dbReference type="ChEBI" id="CHEBI:15377"/>
        <dbReference type="ChEBI" id="CHEBI:15379"/>
        <dbReference type="ChEBI" id="CHEBI:57504"/>
        <dbReference type="ChEBI" id="CHEBI:57924"/>
        <dbReference type="EC" id="1.14.18.1"/>
    </reaction>
</comment>
<dbReference type="PROSITE" id="PS00498">
    <property type="entry name" value="TYROSINASE_2"/>
    <property type="match status" value="1"/>
</dbReference>
<dbReference type="PRINTS" id="PR00092">
    <property type="entry name" value="TYROSINASE"/>
</dbReference>
<dbReference type="Pfam" id="PF00264">
    <property type="entry name" value="Tyrosinase"/>
    <property type="match status" value="1"/>
</dbReference>
<evidence type="ECO:0000313" key="15">
    <source>
        <dbReference type="Proteomes" id="UP000191408"/>
    </source>
</evidence>
<protein>
    <recommendedName>
        <fullName evidence="3">tyrosinase</fullName>
        <ecNumber evidence="3">1.14.18.1</ecNumber>
    </recommendedName>
</protein>
<organism evidence="14 15">
    <name type="scientific">Penicillium polonicum</name>
    <dbReference type="NCBI Taxonomy" id="60169"/>
    <lineage>
        <taxon>Eukaryota</taxon>
        <taxon>Fungi</taxon>
        <taxon>Dikarya</taxon>
        <taxon>Ascomycota</taxon>
        <taxon>Pezizomycotina</taxon>
        <taxon>Eurotiomycetes</taxon>
        <taxon>Eurotiomycetidae</taxon>
        <taxon>Eurotiales</taxon>
        <taxon>Aspergillaceae</taxon>
        <taxon>Penicillium</taxon>
    </lineage>
</organism>
<evidence type="ECO:0000256" key="7">
    <source>
        <dbReference type="ARBA" id="ARBA00023033"/>
    </source>
</evidence>
<keyword evidence="6" id="KW-0186">Copper</keyword>
<dbReference type="InterPro" id="IPR002227">
    <property type="entry name" value="Tyrosinase_Cu-bd"/>
</dbReference>
<accession>A0A1V6N9N8</accession>
<gene>
    <name evidence="14" type="ORF">PENPOL_c018G03107</name>
</gene>
<comment type="caution">
    <text evidence="14">The sequence shown here is derived from an EMBL/GenBank/DDBJ whole genome shotgun (WGS) entry which is preliminary data.</text>
</comment>
<evidence type="ECO:0000256" key="11">
    <source>
        <dbReference type="SAM" id="MobiDB-lite"/>
    </source>
</evidence>
<dbReference type="EMBL" id="MDYM01000018">
    <property type="protein sequence ID" value="OQD61166.1"/>
    <property type="molecule type" value="Genomic_DNA"/>
</dbReference>
<keyword evidence="7" id="KW-0503">Monooxygenase</keyword>
<dbReference type="PANTHER" id="PTHR11474">
    <property type="entry name" value="TYROSINASE FAMILY MEMBER"/>
    <property type="match status" value="1"/>
</dbReference>
<feature type="domain" description="Tyrosinase copper-binding" evidence="12">
    <location>
        <begin position="89"/>
        <end position="106"/>
    </location>
</feature>
<evidence type="ECO:0000259" key="13">
    <source>
        <dbReference type="PROSITE" id="PS00498"/>
    </source>
</evidence>
<dbReference type="InterPro" id="IPR008922">
    <property type="entry name" value="Di-copper_centre_dom_sf"/>
</dbReference>
<sequence length="632" mass="71169">MADQFYAITGISVRDHEAPPARPEISSWSSSPKDEDQIQVSLFIRALRKMQEKDPVHEKLSFYQIAGVHGYPKVPWDGADVNDGFYCTHGVFTFPTWHRPYMLLYEQVLYNIMVDKLIPSIKDAAAKPAWASAAQRWRLPFWDWAIPQSDTGEFGVPGIVDSQKLKIRELGGETIETVENPLYKYINKVNGKEVSMDDPTMQAQRLKYNQSKQYNDCIGTSRYANPEDKESWAAGSVDNAKVRDALAHPTGTNWEPGKSIADNVYRILTDGYFTAYKPFSSTHYCDYRKNVEKDKPPLTPCEYLSLEMIHNNIHNWTGGATQNAQGHMSDVPVAAFDPIFFLHHCNVDRLFAIWQALNPKSWFDPPLPAHGHDANGKPIPGPPYCPDPKSDNPLPPFRKNSHGEYYSSDSARSTEKLGYTYPELLPGNIKHLKAILGKKYGQQLLHLKKPVDDKGKLIPGIGDETFPDYLINVEYDRFAFGGEPYTVSFYLDTYNNQSQSLERYVLGSFYNFTAPVVPDCENCKAQESNAARSKAQVPITLPLQELVRNSDLPNAHSMENLHVEALLQDQLKYSVTKRSGEEIPLEQVPGLLVTVHAGKSSYPDDSLDVFMPSTYSPLWDATQYKVCGAAPA</sequence>
<evidence type="ECO:0000313" key="14">
    <source>
        <dbReference type="EMBL" id="OQD61166.1"/>
    </source>
</evidence>
<evidence type="ECO:0000256" key="1">
    <source>
        <dbReference type="ARBA" id="ARBA00001973"/>
    </source>
</evidence>
<keyword evidence="4" id="KW-0479">Metal-binding</keyword>
<comment type="cofactor">
    <cofactor evidence="1">
        <name>Cu(2+)</name>
        <dbReference type="ChEBI" id="CHEBI:29036"/>
    </cofactor>
</comment>
<evidence type="ECO:0000256" key="4">
    <source>
        <dbReference type="ARBA" id="ARBA00022723"/>
    </source>
</evidence>
<evidence type="ECO:0000256" key="8">
    <source>
        <dbReference type="ARBA" id="ARBA00023101"/>
    </source>
</evidence>
<dbReference type="PANTHER" id="PTHR11474:SF76">
    <property type="entry name" value="SHKT DOMAIN-CONTAINING PROTEIN"/>
    <property type="match status" value="1"/>
</dbReference>
<dbReference type="GO" id="GO:0004503">
    <property type="term" value="F:tyrosinase activity"/>
    <property type="evidence" value="ECO:0007669"/>
    <property type="project" value="UniProtKB-EC"/>
</dbReference>
<dbReference type="Gene3D" id="1.10.1280.10">
    <property type="entry name" value="Di-copper center containing domain from catechol oxidase"/>
    <property type="match status" value="1"/>
</dbReference>
<evidence type="ECO:0000256" key="9">
    <source>
        <dbReference type="ARBA" id="ARBA00048233"/>
    </source>
</evidence>
<dbReference type="OrthoDB" id="1658288at2759"/>
<comment type="similarity">
    <text evidence="2">Belongs to the tyrosinase family.</text>
</comment>
<evidence type="ECO:0000256" key="5">
    <source>
        <dbReference type="ARBA" id="ARBA00023002"/>
    </source>
</evidence>
<evidence type="ECO:0000259" key="12">
    <source>
        <dbReference type="PROSITE" id="PS00497"/>
    </source>
</evidence>
<reference evidence="15" key="1">
    <citation type="journal article" date="2017" name="Nat. Microbiol.">
        <title>Global analysis of biosynthetic gene clusters reveals vast potential of secondary metabolite production in Penicillium species.</title>
        <authorList>
            <person name="Nielsen J.C."/>
            <person name="Grijseels S."/>
            <person name="Prigent S."/>
            <person name="Ji B."/>
            <person name="Dainat J."/>
            <person name="Nielsen K.F."/>
            <person name="Frisvad J.C."/>
            <person name="Workman M."/>
            <person name="Nielsen J."/>
        </authorList>
    </citation>
    <scope>NUCLEOTIDE SEQUENCE [LARGE SCALE GENOMIC DNA]</scope>
    <source>
        <strain evidence="15">IBT 4502</strain>
    </source>
</reference>
<feature type="region of interest" description="Disordered" evidence="11">
    <location>
        <begin position="369"/>
        <end position="408"/>
    </location>
</feature>
<dbReference type="GO" id="GO:0046872">
    <property type="term" value="F:metal ion binding"/>
    <property type="evidence" value="ECO:0007669"/>
    <property type="project" value="UniProtKB-KW"/>
</dbReference>
<feature type="domain" description="Tyrosinase copper-binding" evidence="13">
    <location>
        <begin position="337"/>
        <end position="348"/>
    </location>
</feature>
<keyword evidence="8" id="KW-0470">Melanin biosynthesis</keyword>
<dbReference type="Proteomes" id="UP000191408">
    <property type="component" value="Unassembled WGS sequence"/>
</dbReference>
<dbReference type="EC" id="1.14.18.1" evidence="3"/>
<dbReference type="Gene3D" id="2.60.310.20">
    <property type="match status" value="1"/>
</dbReference>
<keyword evidence="5" id="KW-0560">Oxidoreductase</keyword>
<dbReference type="GO" id="GO:0042438">
    <property type="term" value="P:melanin biosynthetic process"/>
    <property type="evidence" value="ECO:0007669"/>
    <property type="project" value="UniProtKB-KW"/>
</dbReference>
<dbReference type="InterPro" id="IPR041640">
    <property type="entry name" value="Tyrosinase_C"/>
</dbReference>
<proteinExistence type="inferred from homology"/>
<evidence type="ECO:0000256" key="10">
    <source>
        <dbReference type="ARBA" id="ARBA00048881"/>
    </source>
</evidence>
<keyword evidence="15" id="KW-1185">Reference proteome</keyword>
<evidence type="ECO:0000256" key="6">
    <source>
        <dbReference type="ARBA" id="ARBA00023008"/>
    </source>
</evidence>
<dbReference type="STRING" id="60169.A0A1V6N9N8"/>
<dbReference type="AlphaFoldDB" id="A0A1V6N9N8"/>